<evidence type="ECO:0000256" key="1">
    <source>
        <dbReference type="ARBA" id="ARBA00004123"/>
    </source>
</evidence>
<sequence length="144" mass="16276">MAEEENTNTPTTNNDEETEILRPSFPLGRVKKIMKLDQDIKKVTSEALLLISLSTVLFLQFLAEKSSEVAVEKKRKIIKLDHLTSAVKRHQPTNDFLIDSLPVPNESVNKSSVVKKRAEPVEKPLPLGTRRIDAIFQKSVNQEN</sequence>
<reference evidence="5 6" key="1">
    <citation type="submission" date="2020-10" db="EMBL/GenBank/DDBJ databases">
        <title>The Coptis chinensis genome and diversification of protoberbering-type alkaloids.</title>
        <authorList>
            <person name="Wang B."/>
            <person name="Shu S."/>
            <person name="Song C."/>
            <person name="Liu Y."/>
        </authorList>
    </citation>
    <scope>NUCLEOTIDE SEQUENCE [LARGE SCALE GENOMIC DNA]</scope>
    <source>
        <strain evidence="5">HL-2020</strain>
        <tissue evidence="5">Leaf</tissue>
    </source>
</reference>
<feature type="region of interest" description="Disordered" evidence="3">
    <location>
        <begin position="1"/>
        <end position="21"/>
    </location>
</feature>
<evidence type="ECO:0000256" key="2">
    <source>
        <dbReference type="ARBA" id="ARBA00023242"/>
    </source>
</evidence>
<evidence type="ECO:0000313" key="6">
    <source>
        <dbReference type="Proteomes" id="UP000631114"/>
    </source>
</evidence>
<dbReference type="OrthoDB" id="636685at2759"/>
<dbReference type="Gene3D" id="1.10.20.10">
    <property type="entry name" value="Histone, subunit A"/>
    <property type="match status" value="1"/>
</dbReference>
<evidence type="ECO:0000259" key="4">
    <source>
        <dbReference type="Pfam" id="PF00808"/>
    </source>
</evidence>
<dbReference type="AlphaFoldDB" id="A0A835I3M5"/>
<dbReference type="GO" id="GO:0006355">
    <property type="term" value="P:regulation of DNA-templated transcription"/>
    <property type="evidence" value="ECO:0007669"/>
    <property type="project" value="TreeGrafter"/>
</dbReference>
<dbReference type="InterPro" id="IPR009072">
    <property type="entry name" value="Histone-fold"/>
</dbReference>
<keyword evidence="6" id="KW-1185">Reference proteome</keyword>
<organism evidence="5 6">
    <name type="scientific">Coptis chinensis</name>
    <dbReference type="NCBI Taxonomy" id="261450"/>
    <lineage>
        <taxon>Eukaryota</taxon>
        <taxon>Viridiplantae</taxon>
        <taxon>Streptophyta</taxon>
        <taxon>Embryophyta</taxon>
        <taxon>Tracheophyta</taxon>
        <taxon>Spermatophyta</taxon>
        <taxon>Magnoliopsida</taxon>
        <taxon>Ranunculales</taxon>
        <taxon>Ranunculaceae</taxon>
        <taxon>Coptidoideae</taxon>
        <taxon>Coptis</taxon>
    </lineage>
</organism>
<dbReference type="InterPro" id="IPR050568">
    <property type="entry name" value="Transcr_DNA_Rep_Reg"/>
</dbReference>
<accession>A0A835I3M5</accession>
<gene>
    <name evidence="5" type="ORF">IFM89_015675</name>
</gene>
<dbReference type="Proteomes" id="UP000631114">
    <property type="component" value="Unassembled WGS sequence"/>
</dbReference>
<dbReference type="EMBL" id="JADFTS010000004">
    <property type="protein sequence ID" value="KAF9609378.1"/>
    <property type="molecule type" value="Genomic_DNA"/>
</dbReference>
<comment type="caution">
    <text evidence="5">The sequence shown here is derived from an EMBL/GenBank/DDBJ whole genome shotgun (WGS) entry which is preliminary data.</text>
</comment>
<dbReference type="SUPFAM" id="SSF47113">
    <property type="entry name" value="Histone-fold"/>
    <property type="match status" value="1"/>
</dbReference>
<name>A0A835I3M5_9MAGN</name>
<dbReference type="GO" id="GO:0005634">
    <property type="term" value="C:nucleus"/>
    <property type="evidence" value="ECO:0007669"/>
    <property type="project" value="UniProtKB-SubCell"/>
</dbReference>
<dbReference type="PANTHER" id="PTHR10252">
    <property type="entry name" value="HISTONE-LIKE TRANSCRIPTION FACTOR CCAAT-RELATED"/>
    <property type="match status" value="1"/>
</dbReference>
<dbReference type="PANTHER" id="PTHR10252:SF54">
    <property type="entry name" value="CHROMATIN ACCESSIBILITY COMPLEX PROTEIN 1"/>
    <property type="match status" value="1"/>
</dbReference>
<feature type="domain" description="Transcription factor CBF/NF-Y/archaeal histone" evidence="4">
    <location>
        <begin position="24"/>
        <end position="87"/>
    </location>
</feature>
<keyword evidence="2" id="KW-0539">Nucleus</keyword>
<evidence type="ECO:0000256" key="3">
    <source>
        <dbReference type="SAM" id="MobiDB-lite"/>
    </source>
</evidence>
<comment type="subcellular location">
    <subcellularLocation>
        <location evidence="1">Nucleus</location>
    </subcellularLocation>
</comment>
<dbReference type="GO" id="GO:0046982">
    <property type="term" value="F:protein heterodimerization activity"/>
    <property type="evidence" value="ECO:0007669"/>
    <property type="project" value="InterPro"/>
</dbReference>
<dbReference type="Pfam" id="PF00808">
    <property type="entry name" value="CBFD_NFYB_HMF"/>
    <property type="match status" value="1"/>
</dbReference>
<dbReference type="GO" id="GO:0000976">
    <property type="term" value="F:transcription cis-regulatory region binding"/>
    <property type="evidence" value="ECO:0007669"/>
    <property type="project" value="TreeGrafter"/>
</dbReference>
<dbReference type="CDD" id="cd22929">
    <property type="entry name" value="HFD_POLE4-like"/>
    <property type="match status" value="1"/>
</dbReference>
<evidence type="ECO:0000313" key="5">
    <source>
        <dbReference type="EMBL" id="KAF9609378.1"/>
    </source>
</evidence>
<protein>
    <recommendedName>
        <fullName evidence="4">Transcription factor CBF/NF-Y/archaeal histone domain-containing protein</fullName>
    </recommendedName>
</protein>
<proteinExistence type="predicted"/>
<dbReference type="InterPro" id="IPR003958">
    <property type="entry name" value="CBFA_NFYB_domain"/>
</dbReference>